<organism evidence="2 3">
    <name type="scientific">Mammaliicoccus stepanovicii</name>
    <dbReference type="NCBI Taxonomy" id="643214"/>
    <lineage>
        <taxon>Bacteria</taxon>
        <taxon>Bacillati</taxon>
        <taxon>Bacillota</taxon>
        <taxon>Bacilli</taxon>
        <taxon>Bacillales</taxon>
        <taxon>Staphylococcaceae</taxon>
        <taxon>Mammaliicoccus</taxon>
    </lineage>
</organism>
<dbReference type="InterPro" id="IPR053959">
    <property type="entry name" value="YvlB/LiaX_N"/>
</dbReference>
<dbReference type="OrthoDB" id="2411702at2"/>
<dbReference type="Proteomes" id="UP000242084">
    <property type="component" value="Chromosome 1"/>
</dbReference>
<dbReference type="RefSeq" id="WP_095089208.1">
    <property type="nucleotide sequence ID" value="NZ_BMDM01000001.1"/>
</dbReference>
<evidence type="ECO:0000313" key="3">
    <source>
        <dbReference type="Proteomes" id="UP000242084"/>
    </source>
</evidence>
<protein>
    <recommendedName>
        <fullName evidence="1">YvlB/LiaX N-terminal domain-containing protein</fullName>
    </recommendedName>
</protein>
<evidence type="ECO:0000313" key="2">
    <source>
        <dbReference type="EMBL" id="SNV75754.1"/>
    </source>
</evidence>
<accession>A0A239ZY82</accession>
<reference evidence="2 3" key="1">
    <citation type="submission" date="2017-06" db="EMBL/GenBank/DDBJ databases">
        <authorList>
            <consortium name="Pathogen Informatics"/>
        </authorList>
    </citation>
    <scope>NUCLEOTIDE SEQUENCE [LARGE SCALE GENOMIC DNA]</scope>
    <source>
        <strain evidence="2 3">NCTC13839</strain>
    </source>
</reference>
<feature type="domain" description="YvlB/LiaX N-terminal" evidence="1">
    <location>
        <begin position="6"/>
        <end position="28"/>
    </location>
</feature>
<proteinExistence type="predicted"/>
<gene>
    <name evidence="2" type="ORF">SAMEA4384403_02053</name>
</gene>
<dbReference type="KEGG" id="sste:SAMEA4384403_2053"/>
<evidence type="ECO:0000259" key="1">
    <source>
        <dbReference type="Pfam" id="PF22746"/>
    </source>
</evidence>
<dbReference type="AlphaFoldDB" id="A0A239ZY82"/>
<sequence length="106" mass="11948">MNEVQIKILELIENGNINVDEAVKLLEATSNTGASSCSSASKENVESLFEDLLDKVKTTAKTGKTEFEKQFKNKETNEGDPIRQLDESLRDIIRSFNRNNDQNKDI</sequence>
<dbReference type="EMBL" id="LT906462">
    <property type="protein sequence ID" value="SNV75754.1"/>
    <property type="molecule type" value="Genomic_DNA"/>
</dbReference>
<keyword evidence="3" id="KW-1185">Reference proteome</keyword>
<name>A0A239ZY82_9STAP</name>
<dbReference type="Pfam" id="PF22746">
    <property type="entry name" value="SHOCT-like_DUF2089-C"/>
    <property type="match status" value="1"/>
</dbReference>